<dbReference type="PANTHER" id="PTHR21557">
    <property type="entry name" value="CORDON-BLEU"/>
    <property type="match status" value="1"/>
</dbReference>
<dbReference type="GO" id="GO:0003785">
    <property type="term" value="F:actin monomer binding"/>
    <property type="evidence" value="ECO:0007669"/>
    <property type="project" value="InterPro"/>
</dbReference>
<dbReference type="EMBL" id="QCYY01001664">
    <property type="protein sequence ID" value="ROT76420.1"/>
    <property type="molecule type" value="Genomic_DNA"/>
</dbReference>
<evidence type="ECO:0000313" key="1">
    <source>
        <dbReference type="EMBL" id="ROT76420.1"/>
    </source>
</evidence>
<organism evidence="1 2">
    <name type="scientific">Penaeus vannamei</name>
    <name type="common">Whiteleg shrimp</name>
    <name type="synonym">Litopenaeus vannamei</name>
    <dbReference type="NCBI Taxonomy" id="6689"/>
    <lineage>
        <taxon>Eukaryota</taxon>
        <taxon>Metazoa</taxon>
        <taxon>Ecdysozoa</taxon>
        <taxon>Arthropoda</taxon>
        <taxon>Crustacea</taxon>
        <taxon>Multicrustacea</taxon>
        <taxon>Malacostraca</taxon>
        <taxon>Eumalacostraca</taxon>
        <taxon>Eucarida</taxon>
        <taxon>Decapoda</taxon>
        <taxon>Dendrobranchiata</taxon>
        <taxon>Penaeoidea</taxon>
        <taxon>Penaeidae</taxon>
        <taxon>Penaeus</taxon>
    </lineage>
</organism>
<reference evidence="1 2" key="2">
    <citation type="submission" date="2019-01" db="EMBL/GenBank/DDBJ databases">
        <title>The decoding of complex shrimp genome reveals the adaptation for benthos swimmer, frequently molting mechanism and breeding impact on genome.</title>
        <authorList>
            <person name="Sun Y."/>
            <person name="Gao Y."/>
            <person name="Yu Y."/>
        </authorList>
    </citation>
    <scope>NUCLEOTIDE SEQUENCE [LARGE SCALE GENOMIC DNA]</scope>
    <source>
        <tissue evidence="1">Muscle</tissue>
    </source>
</reference>
<name>A0A423TIY2_PENVA</name>
<reference evidence="1 2" key="1">
    <citation type="submission" date="2018-04" db="EMBL/GenBank/DDBJ databases">
        <authorList>
            <person name="Zhang X."/>
            <person name="Yuan J."/>
            <person name="Li F."/>
            <person name="Xiang J."/>
        </authorList>
    </citation>
    <scope>NUCLEOTIDE SEQUENCE [LARGE SCALE GENOMIC DNA]</scope>
    <source>
        <tissue evidence="1">Muscle</tissue>
    </source>
</reference>
<dbReference type="InterPro" id="IPR039895">
    <property type="entry name" value="COBL-like"/>
</dbReference>
<protein>
    <submittedName>
        <fullName evidence="1">Uncharacterized protein</fullName>
    </submittedName>
</protein>
<sequence length="143" mass="15936">MDIWTYMVSWADRIMAPPPLRQFASTSAMSSRHVTEDTPPDLLEGTMDLTVILPAGHRVNMSVHRSTPMMDLLIQVTTAHKVNPGGHIIHVVSDNRLISYKPSTPIGTLDTNVIHIVPKNKVNEEAKKRRAHLVTQPSRRTSG</sequence>
<evidence type="ECO:0000313" key="2">
    <source>
        <dbReference type="Proteomes" id="UP000283509"/>
    </source>
</evidence>
<keyword evidence="2" id="KW-1185">Reference proteome</keyword>
<dbReference type="AlphaFoldDB" id="A0A423TIY2"/>
<dbReference type="Proteomes" id="UP000283509">
    <property type="component" value="Unassembled WGS sequence"/>
</dbReference>
<accession>A0A423TIY2</accession>
<comment type="caution">
    <text evidence="1">The sequence shown here is derived from an EMBL/GenBank/DDBJ whole genome shotgun (WGS) entry which is preliminary data.</text>
</comment>
<dbReference type="PANTHER" id="PTHR21557:SF2">
    <property type="entry name" value="CORDON-BLEU PROTEIN-LIKE 1"/>
    <property type="match status" value="1"/>
</dbReference>
<proteinExistence type="predicted"/>
<gene>
    <name evidence="1" type="ORF">C7M84_004991</name>
</gene>